<evidence type="ECO:0000256" key="2">
    <source>
        <dbReference type="SAM" id="SignalP"/>
    </source>
</evidence>
<accession>A0A814RHW0</accession>
<dbReference type="Pfam" id="PF01344">
    <property type="entry name" value="Kelch_1"/>
    <property type="match status" value="1"/>
</dbReference>
<comment type="caution">
    <text evidence="3">The sequence shown here is derived from an EMBL/GenBank/DDBJ whole genome shotgun (WGS) entry which is preliminary data.</text>
</comment>
<dbReference type="EMBL" id="CAJNOG010000269">
    <property type="protein sequence ID" value="CAF1132616.1"/>
    <property type="molecule type" value="Genomic_DNA"/>
</dbReference>
<feature type="signal peptide" evidence="2">
    <location>
        <begin position="1"/>
        <end position="20"/>
    </location>
</feature>
<keyword evidence="2" id="KW-0732">Signal</keyword>
<dbReference type="SUPFAM" id="SSF117281">
    <property type="entry name" value="Kelch motif"/>
    <property type="match status" value="1"/>
</dbReference>
<evidence type="ECO:0000313" key="4">
    <source>
        <dbReference type="Proteomes" id="UP000663845"/>
    </source>
</evidence>
<evidence type="ECO:0000256" key="1">
    <source>
        <dbReference type="ARBA" id="ARBA00022441"/>
    </source>
</evidence>
<feature type="chain" id="PRO_5032860759" evidence="2">
    <location>
        <begin position="21"/>
        <end position="277"/>
    </location>
</feature>
<dbReference type="SMART" id="SM00612">
    <property type="entry name" value="Kelch"/>
    <property type="match status" value="1"/>
</dbReference>
<evidence type="ECO:0000313" key="3">
    <source>
        <dbReference type="EMBL" id="CAF1132616.1"/>
    </source>
</evidence>
<dbReference type="InterPro" id="IPR015915">
    <property type="entry name" value="Kelch-typ_b-propeller"/>
</dbReference>
<sequence length="277" mass="29872">MTAIFLYFLLIYFLVNSTTTATCNYTACNSQRIACSSNLDCNCFSLSSNSNIGICAVVTLSCTSVVRCNMDNVTCSIESTICVNSTRCGQPICYPLAMANKQICPPKSVTTTTLHTTTTGNAFCLANLKPIRAKYIQQAQPNLQQRVITTTTQKTTTTTKKLTTTTTQKPTTSTKISTTTLTPTGWFSTNNMTNGRYSHTASVLSNGKVLVTGGFLNEFSSFNGVELYDPLTSTWTTPSNMNNARGSHTASILSSGKVLVTGGLDDNYVTLNSAELY</sequence>
<dbReference type="InterPro" id="IPR037293">
    <property type="entry name" value="Gal_Oxidase_central_sf"/>
</dbReference>
<reference evidence="3" key="1">
    <citation type="submission" date="2021-02" db="EMBL/GenBank/DDBJ databases">
        <authorList>
            <person name="Nowell W R."/>
        </authorList>
    </citation>
    <scope>NUCLEOTIDE SEQUENCE</scope>
</reference>
<gene>
    <name evidence="3" type="ORF">JYZ213_LOCUS23104</name>
</gene>
<dbReference type="Gene3D" id="2.130.10.80">
    <property type="entry name" value="Galactose oxidase/kelch, beta-propeller"/>
    <property type="match status" value="1"/>
</dbReference>
<dbReference type="Proteomes" id="UP000663845">
    <property type="component" value="Unassembled WGS sequence"/>
</dbReference>
<proteinExistence type="predicted"/>
<name>A0A814RHW0_9BILA</name>
<dbReference type="InterPro" id="IPR006652">
    <property type="entry name" value="Kelch_1"/>
</dbReference>
<dbReference type="AlphaFoldDB" id="A0A814RHW0"/>
<organism evidence="3 4">
    <name type="scientific">Adineta steineri</name>
    <dbReference type="NCBI Taxonomy" id="433720"/>
    <lineage>
        <taxon>Eukaryota</taxon>
        <taxon>Metazoa</taxon>
        <taxon>Spiralia</taxon>
        <taxon>Gnathifera</taxon>
        <taxon>Rotifera</taxon>
        <taxon>Eurotatoria</taxon>
        <taxon>Bdelloidea</taxon>
        <taxon>Adinetida</taxon>
        <taxon>Adinetidae</taxon>
        <taxon>Adineta</taxon>
    </lineage>
</organism>
<protein>
    <submittedName>
        <fullName evidence="3">Uncharacterized protein</fullName>
    </submittedName>
</protein>
<keyword evidence="1" id="KW-0880">Kelch repeat</keyword>